<evidence type="ECO:0000256" key="1">
    <source>
        <dbReference type="ARBA" id="ARBA00006135"/>
    </source>
</evidence>
<reference evidence="7" key="4">
    <citation type="journal article" date="2014" name="Genome Announc.">
        <title>Draft genome sequences of six enterohepatic helicobacter species isolated from humans and one from rhesus macaques.</title>
        <authorList>
            <person name="Shen Z."/>
            <person name="Sheh A."/>
            <person name="Young S.K."/>
            <person name="Abouelliel A."/>
            <person name="Ward D.V."/>
            <person name="Earl A.M."/>
            <person name="Fox J.G."/>
        </authorList>
    </citation>
    <scope>NUCLEOTIDE SEQUENCE [LARGE SCALE GENOMIC DNA]</scope>
    <source>
        <strain evidence="7">CCUG 18818</strain>
    </source>
</reference>
<feature type="chain" id="PRO_5042597476" evidence="4">
    <location>
        <begin position="20"/>
        <end position="461"/>
    </location>
</feature>
<proteinExistence type="inferred from homology"/>
<evidence type="ECO:0000313" key="5">
    <source>
        <dbReference type="EMBL" id="BAM33265.1"/>
    </source>
</evidence>
<evidence type="ECO:0000256" key="3">
    <source>
        <dbReference type="SAM" id="MobiDB-lite"/>
    </source>
</evidence>
<dbReference type="InterPro" id="IPR033645">
    <property type="entry name" value="VirB9/CagX/TrbG_C"/>
</dbReference>
<keyword evidence="7" id="KW-1185">Reference proteome</keyword>
<evidence type="ECO:0000313" key="8">
    <source>
        <dbReference type="Proteomes" id="UP000006036"/>
    </source>
</evidence>
<dbReference type="InterPro" id="IPR010258">
    <property type="entry name" value="Conjugal_tfr_TrbG/VirB9/CagX"/>
</dbReference>
<evidence type="ECO:0000313" key="7">
    <source>
        <dbReference type="Proteomes" id="UP000005755"/>
    </source>
</evidence>
<keyword evidence="2 4" id="KW-0732">Signal</keyword>
<reference evidence="6" key="1">
    <citation type="submission" date="2008-08" db="EMBL/GenBank/DDBJ databases">
        <title>Annotation of Helicobacter cinaedi strain CCUG 18818.</title>
        <authorList>
            <consortium name="The Broad Institute Genome Sequencing Platform"/>
            <person name="Fox J.G."/>
            <person name="Shen Z."/>
            <person name="Charoenlap N."/>
            <person name="Schauer D.B."/>
            <person name="Ward D."/>
            <person name="Mehta T."/>
            <person name="Young S."/>
            <person name="Jaffe D."/>
            <person name="Gnerre S."/>
            <person name="Berlin A."/>
            <person name="Heiman D."/>
            <person name="Hepburn T."/>
            <person name="Shea T."/>
            <person name="Sykes S."/>
            <person name="Alvarado L."/>
            <person name="Kodira C."/>
            <person name="Borodovsky M."/>
            <person name="Lander E."/>
            <person name="Galagan J."/>
            <person name="Nusbaum C."/>
            <person name="Birren B."/>
        </authorList>
    </citation>
    <scope>NUCLEOTIDE SEQUENCE</scope>
    <source>
        <strain evidence="6">CCUG 18818</strain>
    </source>
</reference>
<dbReference type="RefSeq" id="WP_002955733.1">
    <property type="nucleotide sequence ID" value="NC_020555.1"/>
</dbReference>
<feature type="compositionally biased region" description="Low complexity" evidence="3">
    <location>
        <begin position="414"/>
        <end position="427"/>
    </location>
</feature>
<dbReference type="Proteomes" id="UP000006036">
    <property type="component" value="Chromosome 1"/>
</dbReference>
<dbReference type="Proteomes" id="UP000005755">
    <property type="component" value="Unassembled WGS sequence"/>
</dbReference>
<organism evidence="5 8">
    <name type="scientific">Helicobacter cinaedi CCUG 18818 = ATCC BAA-847</name>
    <dbReference type="NCBI Taxonomy" id="537971"/>
    <lineage>
        <taxon>Bacteria</taxon>
        <taxon>Pseudomonadati</taxon>
        <taxon>Campylobacterota</taxon>
        <taxon>Epsilonproteobacteria</taxon>
        <taxon>Campylobacterales</taxon>
        <taxon>Helicobacteraceae</taxon>
        <taxon>Helicobacter</taxon>
    </lineage>
</organism>
<dbReference type="EMBL" id="AP012492">
    <property type="protein sequence ID" value="BAM33265.1"/>
    <property type="molecule type" value="Genomic_DNA"/>
</dbReference>
<gene>
    <name evidence="5" type="ORF">HCBAA847_2047</name>
    <name evidence="6" type="ORF">HCCG_00450</name>
</gene>
<dbReference type="AlphaFoldDB" id="A0AAI8MPF7"/>
<feature type="signal peptide" evidence="4">
    <location>
        <begin position="1"/>
        <end position="19"/>
    </location>
</feature>
<dbReference type="CDD" id="cd06911">
    <property type="entry name" value="VirB9_CagX_TrbG"/>
    <property type="match status" value="1"/>
</dbReference>
<sequence length="461" mass="53879">MRNIYRYLLVCIFAASTFAAESPFSEPQKNTFVDEDGSVFADEDFQNREDSSSENNKMMFLDSVQKHFWNPKRKPQDNTVNIIHRDGDTHKIRTRYAMTTTIVFDNDKIAQVIFGDPQGFELKELGKDKWDLSNIITIRPKMIGIDTNLTVIGESGTIYTFYIFSTHFTNRRDPAFTVFVSKDRSISKIAMTNLEEDEHNKKAKNKNKNIYKRIEYEALEEDDGEFISIGDRVNKIQIEKAKIKRGYVQVPKATRSWKTLWLLKEESPMSVRMMPIDIFNDNDYTYFKFDREDAMSKFPVLFKVVDGYDNPVNVKIVGNYIIAEDLSEKWTLKMGDEYICIRKVDKPLIVKEKFPDEDVRTIPKQHSEEEKQKILQLQKQQLQKNAKKQKQEQQKAKQQKKSAESQDSSPQIQNNKAKGTNAGANEAEINEQIYNNSKRLRELELLKKAKEREEKQQRAKQ</sequence>
<dbReference type="InterPro" id="IPR038161">
    <property type="entry name" value="VirB9/CagX/TrbG_C_sf"/>
</dbReference>
<feature type="region of interest" description="Disordered" evidence="3">
    <location>
        <begin position="379"/>
        <end position="438"/>
    </location>
</feature>
<reference evidence="5" key="3">
    <citation type="submission" date="2012-07" db="EMBL/GenBank/DDBJ databases">
        <authorList>
            <person name="Akiyama T."/>
            <person name="Takeshita N."/>
            <person name="Ohmagari N."/>
            <person name="Kirikae T."/>
        </authorList>
    </citation>
    <scope>NUCLEOTIDE SEQUENCE</scope>
    <source>
        <strain evidence="5">ATCC BAA-847</strain>
    </source>
</reference>
<evidence type="ECO:0000256" key="4">
    <source>
        <dbReference type="SAM" id="SignalP"/>
    </source>
</evidence>
<name>A0AAI8MPF7_9HELI</name>
<accession>A0AAI8MPF7</accession>
<evidence type="ECO:0000256" key="2">
    <source>
        <dbReference type="ARBA" id="ARBA00022729"/>
    </source>
</evidence>
<dbReference type="KEGG" id="hcb:HCBAA847_2047"/>
<evidence type="ECO:0000313" key="6">
    <source>
        <dbReference type="EMBL" id="EFR45904.1"/>
    </source>
</evidence>
<dbReference type="Pfam" id="PF03524">
    <property type="entry name" value="CagX"/>
    <property type="match status" value="1"/>
</dbReference>
<reference evidence="5 8" key="2">
    <citation type="journal article" date="2012" name="J. Bacteriol.">
        <title>Complete Genome Sequence of Helicobacter cinaedi Type Strain ATCC BAA-847.</title>
        <authorList>
            <person name="Miyoshi-Akiyama T."/>
            <person name="Takeshita N."/>
            <person name="Ohmagari N."/>
            <person name="Kirikae T."/>
        </authorList>
    </citation>
    <scope>NUCLEOTIDE SEQUENCE [LARGE SCALE GENOMIC DNA]</scope>
    <source>
        <strain evidence="5 8">ATCC BAA-847</strain>
    </source>
</reference>
<dbReference type="EMBL" id="DS990391">
    <property type="protein sequence ID" value="EFR45904.1"/>
    <property type="molecule type" value="Genomic_DNA"/>
</dbReference>
<comment type="similarity">
    <text evidence="1">Belongs to the TrbG/VirB9 family.</text>
</comment>
<dbReference type="Gene3D" id="2.60.40.2500">
    <property type="match status" value="1"/>
</dbReference>
<protein>
    <submittedName>
        <fullName evidence="5">Component of conjugal plasmid transfer system</fullName>
    </submittedName>
    <submittedName>
        <fullName evidence="6">Conjugal transfer protein</fullName>
    </submittedName>
</protein>